<comment type="caution">
    <text evidence="1">The sequence shown here is derived from an EMBL/GenBank/DDBJ whole genome shotgun (WGS) entry which is preliminary data.</text>
</comment>
<name>A0A7J6UP39_PEROL</name>
<accession>A0A7J6UP39</accession>
<evidence type="ECO:0000313" key="2">
    <source>
        <dbReference type="Proteomes" id="UP000553632"/>
    </source>
</evidence>
<dbReference type="InterPro" id="IPR027858">
    <property type="entry name" value="BRAWNIN"/>
</dbReference>
<reference evidence="1 2" key="1">
    <citation type="submission" date="2020-04" db="EMBL/GenBank/DDBJ databases">
        <title>Perkinsus olseni comparative genomics.</title>
        <authorList>
            <person name="Bogema D.R."/>
        </authorList>
    </citation>
    <scope>NUCLEOTIDE SEQUENCE [LARGE SCALE GENOMIC DNA]</scope>
    <source>
        <strain evidence="1 2">ATCC PRA-207</strain>
    </source>
</reference>
<dbReference type="GO" id="GO:0034551">
    <property type="term" value="P:mitochondrial respiratory chain complex III assembly"/>
    <property type="evidence" value="ECO:0007669"/>
    <property type="project" value="InterPro"/>
</dbReference>
<dbReference type="AlphaFoldDB" id="A0A7J6UP39"/>
<dbReference type="EMBL" id="JABANO010000710">
    <property type="protein sequence ID" value="KAF4759013.1"/>
    <property type="molecule type" value="Genomic_DNA"/>
</dbReference>
<evidence type="ECO:0000313" key="1">
    <source>
        <dbReference type="EMBL" id="KAF4759013.1"/>
    </source>
</evidence>
<dbReference type="GO" id="GO:0005739">
    <property type="term" value="C:mitochondrion"/>
    <property type="evidence" value="ECO:0007669"/>
    <property type="project" value="GOC"/>
</dbReference>
<dbReference type="OMA" id="IMKPEMK"/>
<proteinExistence type="predicted"/>
<organism evidence="1 2">
    <name type="scientific">Perkinsus olseni</name>
    <name type="common">Perkinsus atlanticus</name>
    <dbReference type="NCBI Taxonomy" id="32597"/>
    <lineage>
        <taxon>Eukaryota</taxon>
        <taxon>Sar</taxon>
        <taxon>Alveolata</taxon>
        <taxon>Perkinsozoa</taxon>
        <taxon>Perkinsea</taxon>
        <taxon>Perkinsida</taxon>
        <taxon>Perkinsidae</taxon>
        <taxon>Perkinsus</taxon>
    </lineage>
</organism>
<sequence>MPYGITIKQFVVSTSMAFSSLLMGSIVVHAIMQPSLQQPDFTDEVEARQRAIRRVQEEELIRNTGSPSSPP</sequence>
<dbReference type="Pfam" id="PF14990">
    <property type="entry name" value="DUF4516"/>
    <property type="match status" value="1"/>
</dbReference>
<protein>
    <submittedName>
        <fullName evidence="1">Uncharacterized protein</fullName>
    </submittedName>
</protein>
<keyword evidence="2" id="KW-1185">Reference proteome</keyword>
<gene>
    <name evidence="1" type="ORF">FOZ63_032408</name>
</gene>
<dbReference type="Proteomes" id="UP000553632">
    <property type="component" value="Unassembled WGS sequence"/>
</dbReference>